<dbReference type="EMBL" id="CAEKKB010000001">
    <property type="protein sequence ID" value="CAB4292749.1"/>
    <property type="molecule type" value="Genomic_DNA"/>
</dbReference>
<evidence type="ECO:0000313" key="2">
    <source>
        <dbReference type="Proteomes" id="UP000507245"/>
    </source>
</evidence>
<reference evidence="2" key="1">
    <citation type="journal article" date="2020" name="Genome Biol.">
        <title>Gamete binning: chromosome-level and haplotype-resolved genome assembly enabled by high-throughput single-cell sequencing of gamete genomes.</title>
        <authorList>
            <person name="Campoy J.A."/>
            <person name="Sun H."/>
            <person name="Goel M."/>
            <person name="Jiao W.-B."/>
            <person name="Folz-Donahue K."/>
            <person name="Wang N."/>
            <person name="Rubio M."/>
            <person name="Liu C."/>
            <person name="Kukat C."/>
            <person name="Ruiz D."/>
            <person name="Huettel B."/>
            <person name="Schneeberger K."/>
        </authorList>
    </citation>
    <scope>NUCLEOTIDE SEQUENCE [LARGE SCALE GENOMIC DNA]</scope>
    <source>
        <strain evidence="2">cv. Rojo Pasion</strain>
    </source>
</reference>
<protein>
    <submittedName>
        <fullName evidence="1">Uncharacterized protein</fullName>
    </submittedName>
</protein>
<evidence type="ECO:0000313" key="1">
    <source>
        <dbReference type="EMBL" id="CAB4292749.1"/>
    </source>
</evidence>
<name>A0A6J5VTW7_PRUAR</name>
<dbReference type="AlphaFoldDB" id="A0A6J5VTW7"/>
<sequence length="138" mass="15313">MLKDVFSIRLVNALTRNRIRLRGDETQLDNCTSPPKVVVVVCPCKAMGNGRGETTMREDGLGSDHVLHLFKTRQFSTEGEGHTTIAPMGKRSELPKTMTVEKALVDYVAVEQLLGLPLFSKGKVHIGNRGPLQWEVLE</sequence>
<accession>A0A6J5VTW7</accession>
<organism evidence="1 2">
    <name type="scientific">Prunus armeniaca</name>
    <name type="common">Apricot</name>
    <name type="synonym">Armeniaca vulgaris</name>
    <dbReference type="NCBI Taxonomy" id="36596"/>
    <lineage>
        <taxon>Eukaryota</taxon>
        <taxon>Viridiplantae</taxon>
        <taxon>Streptophyta</taxon>
        <taxon>Embryophyta</taxon>
        <taxon>Tracheophyta</taxon>
        <taxon>Spermatophyta</taxon>
        <taxon>Magnoliopsida</taxon>
        <taxon>eudicotyledons</taxon>
        <taxon>Gunneridae</taxon>
        <taxon>Pentapetalae</taxon>
        <taxon>rosids</taxon>
        <taxon>fabids</taxon>
        <taxon>Rosales</taxon>
        <taxon>Rosaceae</taxon>
        <taxon>Amygdaloideae</taxon>
        <taxon>Amygdaleae</taxon>
        <taxon>Prunus</taxon>
    </lineage>
</organism>
<keyword evidence="2" id="KW-1185">Reference proteome</keyword>
<proteinExistence type="predicted"/>
<dbReference type="Proteomes" id="UP000507245">
    <property type="component" value="Unassembled WGS sequence"/>
</dbReference>
<gene>
    <name evidence="1" type="ORF">ORAREDHAP_LOCUS1291</name>
</gene>